<dbReference type="PANTHER" id="PTHR43280">
    <property type="entry name" value="ARAC-FAMILY TRANSCRIPTIONAL REGULATOR"/>
    <property type="match status" value="1"/>
</dbReference>
<dbReference type="Pfam" id="PF12833">
    <property type="entry name" value="HTH_18"/>
    <property type="match status" value="1"/>
</dbReference>
<dbReference type="Pfam" id="PF02311">
    <property type="entry name" value="AraC_binding"/>
    <property type="match status" value="1"/>
</dbReference>
<dbReference type="RefSeq" id="WP_021948243.1">
    <property type="nucleotide sequence ID" value="NZ_JACJJG010000128.1"/>
</dbReference>
<dbReference type="PROSITE" id="PS00041">
    <property type="entry name" value="HTH_ARAC_FAMILY_1"/>
    <property type="match status" value="1"/>
</dbReference>
<dbReference type="InterPro" id="IPR018062">
    <property type="entry name" value="HTH_AraC-typ_CS"/>
</dbReference>
<keyword evidence="6" id="KW-1185">Reference proteome</keyword>
<organism evidence="5 6">
    <name type="scientific">Marseilla massiliensis</name>
    <dbReference type="NCBI Taxonomy" id="1841864"/>
    <lineage>
        <taxon>Bacteria</taxon>
        <taxon>Pseudomonadati</taxon>
        <taxon>Bacteroidota</taxon>
        <taxon>Bacteroidia</taxon>
        <taxon>Bacteroidales</taxon>
        <taxon>Prevotellaceae</taxon>
        <taxon>Marseilla</taxon>
    </lineage>
</organism>
<comment type="caution">
    <text evidence="5">The sequence shown here is derived from an EMBL/GenBank/DDBJ whole genome shotgun (WGS) entry which is preliminary data.</text>
</comment>
<evidence type="ECO:0000256" key="3">
    <source>
        <dbReference type="ARBA" id="ARBA00023163"/>
    </source>
</evidence>
<dbReference type="EMBL" id="JACJJG010000128">
    <property type="protein sequence ID" value="MBM6674789.1"/>
    <property type="molecule type" value="Genomic_DNA"/>
</dbReference>
<dbReference type="Gene3D" id="2.60.120.280">
    <property type="entry name" value="Regulatory protein AraC"/>
    <property type="match status" value="1"/>
</dbReference>
<dbReference type="Gene3D" id="1.10.10.60">
    <property type="entry name" value="Homeodomain-like"/>
    <property type="match status" value="2"/>
</dbReference>
<dbReference type="CDD" id="cd06986">
    <property type="entry name" value="cupin_MmsR-like_N"/>
    <property type="match status" value="1"/>
</dbReference>
<keyword evidence="1" id="KW-0805">Transcription regulation</keyword>
<dbReference type="PROSITE" id="PS01124">
    <property type="entry name" value="HTH_ARAC_FAMILY_2"/>
    <property type="match status" value="1"/>
</dbReference>
<dbReference type="InterPro" id="IPR003313">
    <property type="entry name" value="AraC-bd"/>
</dbReference>
<keyword evidence="3" id="KW-0804">Transcription</keyword>
<dbReference type="GO" id="GO:0003700">
    <property type="term" value="F:DNA-binding transcription factor activity"/>
    <property type="evidence" value="ECO:0007669"/>
    <property type="project" value="InterPro"/>
</dbReference>
<sequence length="294" mass="33595">MIKIKSGFSGERSLVLPKMVTDMMAADPIVSVLYVTDIGYYPHAANHYRERNEPIDQYVFIYCIDGRGSYQVGGRRYQVGANQYFILPAGQPHAYEADHDKPWTIYWIHFKGSLACHYALDAVSPTAINPGVHSRISNRINMFEELFDALNSGYSIENIRYAMSLFHHYLGSLRYVRQYREAAGQTGDVGIVDAAIHFMEENIERHVTLGEVADYTGYSASHFSMVFKAQTGHSPMSYINLLKVKRACDLLDNTQMRMNQICYKLGIDDPYYFSRMFSKVMGMSPKAYRTHPKV</sequence>
<dbReference type="InterPro" id="IPR018060">
    <property type="entry name" value="HTH_AraC"/>
</dbReference>
<proteinExistence type="predicted"/>
<dbReference type="SMART" id="SM00342">
    <property type="entry name" value="HTH_ARAC"/>
    <property type="match status" value="1"/>
</dbReference>
<evidence type="ECO:0000313" key="6">
    <source>
        <dbReference type="Proteomes" id="UP000706891"/>
    </source>
</evidence>
<evidence type="ECO:0000256" key="1">
    <source>
        <dbReference type="ARBA" id="ARBA00023015"/>
    </source>
</evidence>
<dbReference type="InterPro" id="IPR037923">
    <property type="entry name" value="HTH-like"/>
</dbReference>
<dbReference type="GO" id="GO:0043565">
    <property type="term" value="F:sequence-specific DNA binding"/>
    <property type="evidence" value="ECO:0007669"/>
    <property type="project" value="InterPro"/>
</dbReference>
<dbReference type="InterPro" id="IPR009057">
    <property type="entry name" value="Homeodomain-like_sf"/>
</dbReference>
<dbReference type="Proteomes" id="UP000706891">
    <property type="component" value="Unassembled WGS sequence"/>
</dbReference>
<reference evidence="5" key="1">
    <citation type="submission" date="2020-08" db="EMBL/GenBank/DDBJ databases">
        <authorList>
            <person name="Cejkova D."/>
            <person name="Kubasova T."/>
            <person name="Jahodarova E."/>
            <person name="Rychlik I."/>
        </authorList>
    </citation>
    <scope>NUCLEOTIDE SEQUENCE</scope>
    <source>
        <strain evidence="5">An824</strain>
    </source>
</reference>
<accession>A0A938WV89</accession>
<evidence type="ECO:0000256" key="2">
    <source>
        <dbReference type="ARBA" id="ARBA00023125"/>
    </source>
</evidence>
<gene>
    <name evidence="5" type="ORF">H6A34_13025</name>
</gene>
<feature type="domain" description="HTH araC/xylS-type" evidence="4">
    <location>
        <begin position="193"/>
        <end position="291"/>
    </location>
</feature>
<dbReference type="AlphaFoldDB" id="A0A938WV89"/>
<keyword evidence="2" id="KW-0238">DNA-binding</keyword>
<protein>
    <submittedName>
        <fullName evidence="5">AraC family transcriptional regulator</fullName>
    </submittedName>
</protein>
<name>A0A938WV89_9BACT</name>
<dbReference type="PANTHER" id="PTHR43280:SF30">
    <property type="entry name" value="MMSAB OPERON REGULATORY PROTEIN"/>
    <property type="match status" value="1"/>
</dbReference>
<reference evidence="5" key="2">
    <citation type="journal article" date="2021" name="Sci. Rep.">
        <title>The distribution of antibiotic resistance genes in chicken gut microbiota commensals.</title>
        <authorList>
            <person name="Juricova H."/>
            <person name="Matiasovicova J."/>
            <person name="Kubasova T."/>
            <person name="Cejkova D."/>
            <person name="Rychlik I."/>
        </authorList>
    </citation>
    <scope>NUCLEOTIDE SEQUENCE</scope>
    <source>
        <strain evidence="5">An824</strain>
    </source>
</reference>
<evidence type="ECO:0000259" key="4">
    <source>
        <dbReference type="PROSITE" id="PS01124"/>
    </source>
</evidence>
<evidence type="ECO:0000313" key="5">
    <source>
        <dbReference type="EMBL" id="MBM6674789.1"/>
    </source>
</evidence>
<dbReference type="SUPFAM" id="SSF51215">
    <property type="entry name" value="Regulatory protein AraC"/>
    <property type="match status" value="1"/>
</dbReference>
<dbReference type="SUPFAM" id="SSF46689">
    <property type="entry name" value="Homeodomain-like"/>
    <property type="match status" value="2"/>
</dbReference>